<dbReference type="Proteomes" id="UP000654947">
    <property type="component" value="Unassembled WGS sequence"/>
</dbReference>
<accession>A0A918XIZ9</accession>
<evidence type="ECO:0000256" key="1">
    <source>
        <dbReference type="SAM" id="MobiDB-lite"/>
    </source>
</evidence>
<reference evidence="2 3" key="1">
    <citation type="journal article" date="2014" name="Int. J. Syst. Evol. Microbiol.">
        <title>Complete genome sequence of Corynebacterium casei LMG S-19264T (=DSM 44701T), isolated from a smear-ripened cheese.</title>
        <authorList>
            <consortium name="US DOE Joint Genome Institute (JGI-PGF)"/>
            <person name="Walter F."/>
            <person name="Albersmeier A."/>
            <person name="Kalinowski J."/>
            <person name="Ruckert C."/>
        </authorList>
    </citation>
    <scope>NUCLEOTIDE SEQUENCE [LARGE SCALE GENOMIC DNA]</scope>
    <source>
        <strain evidence="2 3">KCTC 19473</strain>
    </source>
</reference>
<sequence length="85" mass="8363">MDADSPLSAPEASVVALLSTAASVWSSVVSLTKGPSQGAGFGRQQVAVTTGPCVANRQGPGRACPTSMSETGEKTVPYPIAAGSG</sequence>
<proteinExistence type="predicted"/>
<feature type="region of interest" description="Disordered" evidence="1">
    <location>
        <begin position="57"/>
        <end position="85"/>
    </location>
</feature>
<comment type="caution">
    <text evidence="2">The sequence shown here is derived from an EMBL/GenBank/DDBJ whole genome shotgun (WGS) entry which is preliminary data.</text>
</comment>
<evidence type="ECO:0000313" key="2">
    <source>
        <dbReference type="EMBL" id="GHD33711.1"/>
    </source>
</evidence>
<dbReference type="AlphaFoldDB" id="A0A918XIZ9"/>
<dbReference type="EMBL" id="BMXL01000027">
    <property type="protein sequence ID" value="GHD33711.1"/>
    <property type="molecule type" value="Genomic_DNA"/>
</dbReference>
<keyword evidence="3" id="KW-1185">Reference proteome</keyword>
<evidence type="ECO:0000313" key="3">
    <source>
        <dbReference type="Proteomes" id="UP000654947"/>
    </source>
</evidence>
<organism evidence="2 3">
    <name type="scientific">Nocardiopsis kunsanensis</name>
    <dbReference type="NCBI Taxonomy" id="141693"/>
    <lineage>
        <taxon>Bacteria</taxon>
        <taxon>Bacillati</taxon>
        <taxon>Actinomycetota</taxon>
        <taxon>Actinomycetes</taxon>
        <taxon>Streptosporangiales</taxon>
        <taxon>Nocardiopsidaceae</taxon>
        <taxon>Nocardiopsis</taxon>
    </lineage>
</organism>
<name>A0A918XIZ9_9ACTN</name>
<gene>
    <name evidence="2" type="ORF">GCM10007147_38670</name>
</gene>
<protein>
    <submittedName>
        <fullName evidence="2">Uncharacterized protein</fullName>
    </submittedName>
</protein>